<reference evidence="1 2" key="1">
    <citation type="submission" date="2021-02" db="EMBL/GenBank/DDBJ databases">
        <title>Genomic and phenotypic characterization of Pseudomonas hygromyciniae, a novel bacterial species discovered from a commercially purchased antibiotic vial.</title>
        <authorList>
            <person name="Turner T.L."/>
            <person name="Mitra S.D."/>
            <person name="Kochan T.J."/>
            <person name="Pincus N.B."/>
            <person name="Lebrun-Corbin M."/>
            <person name="Cheung B."/>
            <person name="Gatesy S.W."/>
            <person name="Afzal T."/>
            <person name="Ozer E.A."/>
            <person name="Hauser A.R."/>
        </authorList>
    </citation>
    <scope>NUCLEOTIDE SEQUENCE [LARGE SCALE GENOMIC DNA]</scope>
    <source>
        <strain evidence="1 2">SDM007</strain>
    </source>
</reference>
<gene>
    <name evidence="1" type="ORF">JTY93_15410</name>
</gene>
<evidence type="ECO:0000313" key="2">
    <source>
        <dbReference type="Proteomes" id="UP000663249"/>
    </source>
</evidence>
<dbReference type="Proteomes" id="UP000663249">
    <property type="component" value="Chromosome"/>
</dbReference>
<evidence type="ECO:0000313" key="1">
    <source>
        <dbReference type="EMBL" id="QSB37724.1"/>
    </source>
</evidence>
<protein>
    <submittedName>
        <fullName evidence="1">Uncharacterized protein</fullName>
    </submittedName>
</protein>
<sequence>MYRFVLSELYPTKGCEDGALLFCIRHKSGLKTLIGFQGVLTQSSAPVVVQLTEECLPLILNEAQCEVGIATYEFQEGKDPHVLMRSDIPGDYKVGSLRIFIGKEPPMLNNVSRDWPGSILG</sequence>
<organism evidence="1 2">
    <name type="scientific">Pseudomonas hygromyciniae</name>
    <dbReference type="NCBI Taxonomy" id="2812000"/>
    <lineage>
        <taxon>Bacteria</taxon>
        <taxon>Pseudomonadati</taxon>
        <taxon>Pseudomonadota</taxon>
        <taxon>Gammaproteobacteria</taxon>
        <taxon>Pseudomonadales</taxon>
        <taxon>Pseudomonadaceae</taxon>
        <taxon>Pseudomonas</taxon>
    </lineage>
</organism>
<dbReference type="EMBL" id="CP070506">
    <property type="protein sequence ID" value="QSB37724.1"/>
    <property type="molecule type" value="Genomic_DNA"/>
</dbReference>
<keyword evidence="2" id="KW-1185">Reference proteome</keyword>
<proteinExistence type="predicted"/>
<name>A0ABX7JRS8_9PSED</name>
<accession>A0ABX7JRS8</accession>
<dbReference type="RefSeq" id="WP_205475857.1">
    <property type="nucleotide sequence ID" value="NZ_CP070506.1"/>
</dbReference>